<gene>
    <name evidence="7" type="ORF">DDE18_17045</name>
</gene>
<evidence type="ECO:0000313" key="7">
    <source>
        <dbReference type="EMBL" id="PVG81691.1"/>
    </source>
</evidence>
<dbReference type="GO" id="GO:0006352">
    <property type="term" value="P:DNA-templated transcription initiation"/>
    <property type="evidence" value="ECO:0007669"/>
    <property type="project" value="InterPro"/>
</dbReference>
<reference evidence="7 8" key="1">
    <citation type="submission" date="2018-04" db="EMBL/GenBank/DDBJ databases">
        <title>Genome of Nocardioides gansuensis WSJ-1.</title>
        <authorList>
            <person name="Wu S."/>
            <person name="Wang G."/>
        </authorList>
    </citation>
    <scope>NUCLEOTIDE SEQUENCE [LARGE SCALE GENOMIC DNA]</scope>
    <source>
        <strain evidence="7 8">WSJ-1</strain>
    </source>
</reference>
<keyword evidence="5" id="KW-0804">Transcription</keyword>
<evidence type="ECO:0000256" key="1">
    <source>
        <dbReference type="ARBA" id="ARBA00010641"/>
    </source>
</evidence>
<dbReference type="AlphaFoldDB" id="A0A2T8F7J5"/>
<dbReference type="Gene3D" id="1.10.10.10">
    <property type="entry name" value="Winged helix-like DNA-binding domain superfamily/Winged helix DNA-binding domain"/>
    <property type="match status" value="1"/>
</dbReference>
<dbReference type="SUPFAM" id="SSF88946">
    <property type="entry name" value="Sigma2 domain of RNA polymerase sigma factors"/>
    <property type="match status" value="1"/>
</dbReference>
<keyword evidence="3" id="KW-0731">Sigma factor</keyword>
<evidence type="ECO:0000256" key="5">
    <source>
        <dbReference type="ARBA" id="ARBA00023163"/>
    </source>
</evidence>
<dbReference type="GO" id="GO:0003677">
    <property type="term" value="F:DNA binding"/>
    <property type="evidence" value="ECO:0007669"/>
    <property type="project" value="UniProtKB-KW"/>
</dbReference>
<dbReference type="EMBL" id="QDGZ01000007">
    <property type="protein sequence ID" value="PVG81691.1"/>
    <property type="molecule type" value="Genomic_DNA"/>
</dbReference>
<dbReference type="SUPFAM" id="SSF88659">
    <property type="entry name" value="Sigma3 and sigma4 domains of RNA polymerase sigma factors"/>
    <property type="match status" value="1"/>
</dbReference>
<name>A0A2T8F7J5_9ACTN</name>
<dbReference type="InterPro" id="IPR013325">
    <property type="entry name" value="RNA_pol_sigma_r2"/>
</dbReference>
<evidence type="ECO:0000256" key="2">
    <source>
        <dbReference type="ARBA" id="ARBA00023015"/>
    </source>
</evidence>
<dbReference type="GO" id="GO:0016987">
    <property type="term" value="F:sigma factor activity"/>
    <property type="evidence" value="ECO:0007669"/>
    <property type="project" value="UniProtKB-KW"/>
</dbReference>
<sequence>MPVRDDARYVEFVAANQQRLRRIAYLMTGDWQVAAAATQEALVRVYVEWPRAVRAGALATCARQSLVAAVAELAPAGTAAPAWADEPDTDRQVVVRALARLPLEQRQCLVLRFYDSLALDDCAAVLGCETAEVRARTAEGLVALRRELSRQGFDDMPLFSQQLEGVR</sequence>
<comment type="similarity">
    <text evidence="1">Belongs to the sigma-70 factor family. ECF subfamily.</text>
</comment>
<dbReference type="RefSeq" id="WP_116573456.1">
    <property type="nucleotide sequence ID" value="NZ_QDGZ01000007.1"/>
</dbReference>
<evidence type="ECO:0000259" key="6">
    <source>
        <dbReference type="Pfam" id="PF08281"/>
    </source>
</evidence>
<dbReference type="InterPro" id="IPR013249">
    <property type="entry name" value="RNA_pol_sigma70_r4_t2"/>
</dbReference>
<proteinExistence type="inferred from homology"/>
<organism evidence="7 8">
    <name type="scientific">Nocardioides gansuensis</name>
    <dbReference type="NCBI Taxonomy" id="2138300"/>
    <lineage>
        <taxon>Bacteria</taxon>
        <taxon>Bacillati</taxon>
        <taxon>Actinomycetota</taxon>
        <taxon>Actinomycetes</taxon>
        <taxon>Propionibacteriales</taxon>
        <taxon>Nocardioidaceae</taxon>
        <taxon>Nocardioides</taxon>
    </lineage>
</organism>
<dbReference type="PANTHER" id="PTHR43133:SF50">
    <property type="entry name" value="ECF RNA POLYMERASE SIGMA FACTOR SIGM"/>
    <property type="match status" value="1"/>
</dbReference>
<dbReference type="Proteomes" id="UP000246018">
    <property type="component" value="Unassembled WGS sequence"/>
</dbReference>
<evidence type="ECO:0000313" key="8">
    <source>
        <dbReference type="Proteomes" id="UP000246018"/>
    </source>
</evidence>
<keyword evidence="8" id="KW-1185">Reference proteome</keyword>
<dbReference type="InterPro" id="IPR036388">
    <property type="entry name" value="WH-like_DNA-bd_sf"/>
</dbReference>
<protein>
    <submittedName>
        <fullName evidence="7">E family RNA polymerase sigma-70 factor</fullName>
    </submittedName>
</protein>
<keyword evidence="2" id="KW-0805">Transcription regulation</keyword>
<dbReference type="InterPro" id="IPR039425">
    <property type="entry name" value="RNA_pol_sigma-70-like"/>
</dbReference>
<dbReference type="PANTHER" id="PTHR43133">
    <property type="entry name" value="RNA POLYMERASE ECF-TYPE SIGMA FACTO"/>
    <property type="match status" value="1"/>
</dbReference>
<dbReference type="InterPro" id="IPR013324">
    <property type="entry name" value="RNA_pol_sigma_r3/r4-like"/>
</dbReference>
<comment type="caution">
    <text evidence="7">The sequence shown here is derived from an EMBL/GenBank/DDBJ whole genome shotgun (WGS) entry which is preliminary data.</text>
</comment>
<dbReference type="OrthoDB" id="3292386at2"/>
<keyword evidence="4" id="KW-0238">DNA-binding</keyword>
<feature type="domain" description="RNA polymerase sigma factor 70 region 4 type 2" evidence="6">
    <location>
        <begin position="92"/>
        <end position="143"/>
    </location>
</feature>
<accession>A0A2T8F7J5</accession>
<evidence type="ECO:0000256" key="3">
    <source>
        <dbReference type="ARBA" id="ARBA00023082"/>
    </source>
</evidence>
<evidence type="ECO:0000256" key="4">
    <source>
        <dbReference type="ARBA" id="ARBA00023125"/>
    </source>
</evidence>
<dbReference type="Pfam" id="PF08281">
    <property type="entry name" value="Sigma70_r4_2"/>
    <property type="match status" value="1"/>
</dbReference>